<dbReference type="Gene3D" id="3.40.50.150">
    <property type="entry name" value="Vaccinia Virus protein VP39"/>
    <property type="match status" value="1"/>
</dbReference>
<reference evidence="3" key="1">
    <citation type="submission" date="2021-06" db="EMBL/GenBank/DDBJ databases">
        <authorList>
            <person name="Kallberg Y."/>
            <person name="Tangrot J."/>
            <person name="Rosling A."/>
        </authorList>
    </citation>
    <scope>NUCLEOTIDE SEQUENCE</scope>
    <source>
        <strain evidence="3">MT106</strain>
    </source>
</reference>
<sequence length="337" mass="39187">MGSRFSRQERALARKKSFQSNRSSRKSYDSACRKSAEEKVNGHDHAYREDNPKFAIPENTRGIPRLEIQHYLMRYLYQGNFSSPQDAFQVLDLGCGAGTWAIETAKEFPSCHVTGVDIPSFFPIEVENKQVSNVRFIEHNFQEDKRLPFDDDTFDLVHMRFLLADVKEKDFENSLIPELVRITKPNGWIELLEFDVQQFSEGPTTRRLTSSLMNYLESNGYNGRISDNLPQYLKNTHKVSTINQHDKAIALGRWAGRVGELAIDDISRMFGDIKELPQSIGITEQEYHELLEIYKKEVELKKTFFKTHRFYTQKIVGDERQPVPKSSAELLRREQRK</sequence>
<evidence type="ECO:0000259" key="2">
    <source>
        <dbReference type="Pfam" id="PF13649"/>
    </source>
</evidence>
<evidence type="ECO:0000256" key="1">
    <source>
        <dbReference type="SAM" id="MobiDB-lite"/>
    </source>
</evidence>
<organism evidence="3 4">
    <name type="scientific">Ambispora gerdemannii</name>
    <dbReference type="NCBI Taxonomy" id="144530"/>
    <lineage>
        <taxon>Eukaryota</taxon>
        <taxon>Fungi</taxon>
        <taxon>Fungi incertae sedis</taxon>
        <taxon>Mucoromycota</taxon>
        <taxon>Glomeromycotina</taxon>
        <taxon>Glomeromycetes</taxon>
        <taxon>Archaeosporales</taxon>
        <taxon>Ambisporaceae</taxon>
        <taxon>Ambispora</taxon>
    </lineage>
</organism>
<feature type="region of interest" description="Disordered" evidence="1">
    <location>
        <begin position="1"/>
        <end position="50"/>
    </location>
</feature>
<dbReference type="OrthoDB" id="2013972at2759"/>
<protein>
    <submittedName>
        <fullName evidence="3">1827_t:CDS:1</fullName>
    </submittedName>
</protein>
<evidence type="ECO:0000313" key="3">
    <source>
        <dbReference type="EMBL" id="CAG8556953.1"/>
    </source>
</evidence>
<keyword evidence="4" id="KW-1185">Reference proteome</keyword>
<dbReference type="PANTHER" id="PTHR43591">
    <property type="entry name" value="METHYLTRANSFERASE"/>
    <property type="match status" value="1"/>
</dbReference>
<dbReference type="Pfam" id="PF13649">
    <property type="entry name" value="Methyltransf_25"/>
    <property type="match status" value="1"/>
</dbReference>
<dbReference type="GO" id="GO:0008168">
    <property type="term" value="F:methyltransferase activity"/>
    <property type="evidence" value="ECO:0007669"/>
    <property type="project" value="TreeGrafter"/>
</dbReference>
<dbReference type="AlphaFoldDB" id="A0A9N9B8I3"/>
<dbReference type="InterPro" id="IPR029063">
    <property type="entry name" value="SAM-dependent_MTases_sf"/>
</dbReference>
<dbReference type="CDD" id="cd02440">
    <property type="entry name" value="AdoMet_MTases"/>
    <property type="match status" value="1"/>
</dbReference>
<dbReference type="Proteomes" id="UP000789831">
    <property type="component" value="Unassembled WGS sequence"/>
</dbReference>
<proteinExistence type="predicted"/>
<dbReference type="EMBL" id="CAJVPL010001172">
    <property type="protein sequence ID" value="CAG8556953.1"/>
    <property type="molecule type" value="Genomic_DNA"/>
</dbReference>
<dbReference type="SUPFAM" id="SSF53335">
    <property type="entry name" value="S-adenosyl-L-methionine-dependent methyltransferases"/>
    <property type="match status" value="1"/>
</dbReference>
<dbReference type="PANTHER" id="PTHR43591:SF24">
    <property type="entry name" value="2-METHOXY-6-POLYPRENYL-1,4-BENZOQUINOL METHYLASE, MITOCHONDRIAL"/>
    <property type="match status" value="1"/>
</dbReference>
<feature type="domain" description="Methyltransferase" evidence="2">
    <location>
        <begin position="90"/>
        <end position="187"/>
    </location>
</feature>
<evidence type="ECO:0000313" key="4">
    <source>
        <dbReference type="Proteomes" id="UP000789831"/>
    </source>
</evidence>
<dbReference type="InterPro" id="IPR041698">
    <property type="entry name" value="Methyltransf_25"/>
</dbReference>
<name>A0A9N9B8I3_9GLOM</name>
<feature type="compositionally biased region" description="Basic and acidic residues" evidence="1">
    <location>
        <begin position="1"/>
        <end position="12"/>
    </location>
</feature>
<accession>A0A9N9B8I3</accession>
<feature type="compositionally biased region" description="Basic and acidic residues" evidence="1">
    <location>
        <begin position="26"/>
        <end position="50"/>
    </location>
</feature>
<comment type="caution">
    <text evidence="3">The sequence shown here is derived from an EMBL/GenBank/DDBJ whole genome shotgun (WGS) entry which is preliminary data.</text>
</comment>
<gene>
    <name evidence="3" type="ORF">AGERDE_LOCUS6958</name>
</gene>